<dbReference type="AlphaFoldDB" id="A0AAV4U5Y7"/>
<dbReference type="EMBL" id="BPLR01012331">
    <property type="protein sequence ID" value="GIY53211.1"/>
    <property type="molecule type" value="Genomic_DNA"/>
</dbReference>
<organism evidence="1 2">
    <name type="scientific">Caerostris extrusa</name>
    <name type="common">Bark spider</name>
    <name type="synonym">Caerostris bankana</name>
    <dbReference type="NCBI Taxonomy" id="172846"/>
    <lineage>
        <taxon>Eukaryota</taxon>
        <taxon>Metazoa</taxon>
        <taxon>Ecdysozoa</taxon>
        <taxon>Arthropoda</taxon>
        <taxon>Chelicerata</taxon>
        <taxon>Arachnida</taxon>
        <taxon>Araneae</taxon>
        <taxon>Araneomorphae</taxon>
        <taxon>Entelegynae</taxon>
        <taxon>Araneoidea</taxon>
        <taxon>Araneidae</taxon>
        <taxon>Caerostris</taxon>
    </lineage>
</organism>
<evidence type="ECO:0000313" key="1">
    <source>
        <dbReference type="EMBL" id="GIY53211.1"/>
    </source>
</evidence>
<evidence type="ECO:0000313" key="2">
    <source>
        <dbReference type="Proteomes" id="UP001054945"/>
    </source>
</evidence>
<proteinExistence type="predicted"/>
<comment type="caution">
    <text evidence="1">The sequence shown here is derived from an EMBL/GenBank/DDBJ whole genome shotgun (WGS) entry which is preliminary data.</text>
</comment>
<reference evidence="1 2" key="1">
    <citation type="submission" date="2021-06" db="EMBL/GenBank/DDBJ databases">
        <title>Caerostris extrusa draft genome.</title>
        <authorList>
            <person name="Kono N."/>
            <person name="Arakawa K."/>
        </authorList>
    </citation>
    <scope>NUCLEOTIDE SEQUENCE [LARGE SCALE GENOMIC DNA]</scope>
</reference>
<sequence length="100" mass="10979">MTLLASAQRLLSPAHLNCALCIDGVVPVIKITQRTAGADNFKNTNNSMNALCAVCKSAGDRKPFELKQECHFSHRIFSVQLETPLMDIVLLLLVHNVCCL</sequence>
<dbReference type="Proteomes" id="UP001054945">
    <property type="component" value="Unassembled WGS sequence"/>
</dbReference>
<protein>
    <submittedName>
        <fullName evidence="1">Uncharacterized protein</fullName>
    </submittedName>
</protein>
<gene>
    <name evidence="1" type="ORF">CEXT_170281</name>
</gene>
<accession>A0AAV4U5Y7</accession>
<name>A0AAV4U5Y7_CAEEX</name>
<keyword evidence="2" id="KW-1185">Reference proteome</keyword>